<comment type="catalytic activity">
    <reaction evidence="16 17">
        <text>di-trans,octa-cis-undecaprenyl diphosphate + H2O = di-trans,octa-cis-undecaprenyl phosphate + phosphate + H(+)</text>
        <dbReference type="Rhea" id="RHEA:28094"/>
        <dbReference type="ChEBI" id="CHEBI:15377"/>
        <dbReference type="ChEBI" id="CHEBI:15378"/>
        <dbReference type="ChEBI" id="CHEBI:43474"/>
        <dbReference type="ChEBI" id="CHEBI:58405"/>
        <dbReference type="ChEBI" id="CHEBI:60392"/>
        <dbReference type="EC" id="3.6.1.27"/>
    </reaction>
</comment>
<dbReference type="HAMAP" id="MF_01006">
    <property type="entry name" value="Undec_diphosphatase"/>
    <property type="match status" value="1"/>
</dbReference>
<evidence type="ECO:0000313" key="18">
    <source>
        <dbReference type="EMBL" id="PJF48412.1"/>
    </source>
</evidence>
<feature type="transmembrane region" description="Helical" evidence="17">
    <location>
        <begin position="217"/>
        <end position="238"/>
    </location>
</feature>
<gene>
    <name evidence="17" type="primary">uppP</name>
    <name evidence="18" type="ORF">CUN48_03575</name>
</gene>
<evidence type="ECO:0000256" key="2">
    <source>
        <dbReference type="ARBA" id="ARBA00010621"/>
    </source>
</evidence>
<dbReference type="GO" id="GO:0008360">
    <property type="term" value="P:regulation of cell shape"/>
    <property type="evidence" value="ECO:0007669"/>
    <property type="project" value="UniProtKB-KW"/>
</dbReference>
<dbReference type="EMBL" id="PGTN01000015">
    <property type="protein sequence ID" value="PJF48412.1"/>
    <property type="molecule type" value="Genomic_DNA"/>
</dbReference>
<dbReference type="GO" id="GO:0009252">
    <property type="term" value="P:peptidoglycan biosynthetic process"/>
    <property type="evidence" value="ECO:0007669"/>
    <property type="project" value="UniProtKB-KW"/>
</dbReference>
<dbReference type="Pfam" id="PF02673">
    <property type="entry name" value="BacA"/>
    <property type="match status" value="1"/>
</dbReference>
<dbReference type="NCBIfam" id="NF001389">
    <property type="entry name" value="PRK00281.1-2"/>
    <property type="match status" value="1"/>
</dbReference>
<feature type="transmembrane region" description="Helical" evidence="17">
    <location>
        <begin position="250"/>
        <end position="269"/>
    </location>
</feature>
<evidence type="ECO:0000256" key="13">
    <source>
        <dbReference type="ARBA" id="ARBA00023316"/>
    </source>
</evidence>
<evidence type="ECO:0000256" key="7">
    <source>
        <dbReference type="ARBA" id="ARBA00022801"/>
    </source>
</evidence>
<evidence type="ECO:0000256" key="4">
    <source>
        <dbReference type="ARBA" id="ARBA00021581"/>
    </source>
</evidence>
<organism evidence="18 19">
    <name type="scientific">Candidatus Thermofonsia Clade 3 bacterium</name>
    <dbReference type="NCBI Taxonomy" id="2364212"/>
    <lineage>
        <taxon>Bacteria</taxon>
        <taxon>Bacillati</taxon>
        <taxon>Chloroflexota</taxon>
        <taxon>Candidatus Thermofontia</taxon>
        <taxon>Candidatus Thermofonsia Clade 3</taxon>
    </lineage>
</organism>
<dbReference type="Proteomes" id="UP000230790">
    <property type="component" value="Unassembled WGS sequence"/>
</dbReference>
<evidence type="ECO:0000256" key="14">
    <source>
        <dbReference type="ARBA" id="ARBA00032707"/>
    </source>
</evidence>
<dbReference type="GO" id="GO:0046677">
    <property type="term" value="P:response to antibiotic"/>
    <property type="evidence" value="ECO:0007669"/>
    <property type="project" value="UniProtKB-UniRule"/>
</dbReference>
<dbReference type="EC" id="3.6.1.27" evidence="3 17"/>
<dbReference type="InterPro" id="IPR003824">
    <property type="entry name" value="UppP"/>
</dbReference>
<keyword evidence="9 17" id="KW-0573">Peptidoglycan synthesis</keyword>
<keyword evidence="10 17" id="KW-1133">Transmembrane helix</keyword>
<evidence type="ECO:0000256" key="5">
    <source>
        <dbReference type="ARBA" id="ARBA00022475"/>
    </source>
</evidence>
<comment type="miscellaneous">
    <text evidence="17">Bacitracin is thought to be involved in the inhibition of peptidoglycan synthesis by sequestering undecaprenyl diphosphate, thereby reducing the pool of lipid carrier available.</text>
</comment>
<protein>
    <recommendedName>
        <fullName evidence="4 17">Undecaprenyl-diphosphatase</fullName>
        <ecNumber evidence="3 17">3.6.1.27</ecNumber>
    </recommendedName>
    <alternativeName>
        <fullName evidence="15 17">Bacitracin resistance protein</fullName>
    </alternativeName>
    <alternativeName>
        <fullName evidence="14 17">Undecaprenyl pyrophosphate phosphatase</fullName>
    </alternativeName>
</protein>
<feature type="transmembrane region" description="Helical" evidence="17">
    <location>
        <begin position="108"/>
        <end position="129"/>
    </location>
</feature>
<dbReference type="PANTHER" id="PTHR30622:SF3">
    <property type="entry name" value="UNDECAPRENYL-DIPHOSPHATASE"/>
    <property type="match status" value="1"/>
</dbReference>
<evidence type="ECO:0000256" key="3">
    <source>
        <dbReference type="ARBA" id="ARBA00012374"/>
    </source>
</evidence>
<name>A0A2M8QF87_9CHLR</name>
<evidence type="ECO:0000256" key="10">
    <source>
        <dbReference type="ARBA" id="ARBA00022989"/>
    </source>
</evidence>
<keyword evidence="13 17" id="KW-0961">Cell wall biogenesis/degradation</keyword>
<dbReference type="NCBIfam" id="TIGR00753">
    <property type="entry name" value="undec_PP_bacA"/>
    <property type="match status" value="1"/>
</dbReference>
<comment type="similarity">
    <text evidence="2 17">Belongs to the UppP family.</text>
</comment>
<keyword evidence="7 17" id="KW-0378">Hydrolase</keyword>
<proteinExistence type="inferred from homology"/>
<feature type="transmembrane region" description="Helical" evidence="17">
    <location>
        <begin position="187"/>
        <end position="205"/>
    </location>
</feature>
<reference evidence="18 19" key="1">
    <citation type="submission" date="2017-11" db="EMBL/GenBank/DDBJ databases">
        <title>Evolution of Phototrophy in the Chloroflexi Phylum Driven by Horizontal Gene Transfer.</title>
        <authorList>
            <person name="Ward L.M."/>
            <person name="Hemp J."/>
            <person name="Shih P.M."/>
            <person name="Mcglynn S.E."/>
            <person name="Fischer W."/>
        </authorList>
    </citation>
    <scope>NUCLEOTIDE SEQUENCE [LARGE SCALE GENOMIC DNA]</scope>
    <source>
        <strain evidence="18">JP3_7</strain>
    </source>
</reference>
<evidence type="ECO:0000256" key="15">
    <source>
        <dbReference type="ARBA" id="ARBA00032932"/>
    </source>
</evidence>
<comment type="function">
    <text evidence="17">Catalyzes the dephosphorylation of undecaprenyl diphosphate (UPP). Confers resistance to bacitracin.</text>
</comment>
<feature type="transmembrane region" description="Helical" evidence="17">
    <location>
        <begin position="84"/>
        <end position="102"/>
    </location>
</feature>
<dbReference type="AlphaFoldDB" id="A0A2M8QF87"/>
<evidence type="ECO:0000256" key="12">
    <source>
        <dbReference type="ARBA" id="ARBA00023251"/>
    </source>
</evidence>
<keyword evidence="5 17" id="KW-1003">Cell membrane</keyword>
<dbReference type="GO" id="GO:0005886">
    <property type="term" value="C:plasma membrane"/>
    <property type="evidence" value="ECO:0007669"/>
    <property type="project" value="UniProtKB-SubCell"/>
</dbReference>
<evidence type="ECO:0000256" key="8">
    <source>
        <dbReference type="ARBA" id="ARBA00022960"/>
    </source>
</evidence>
<keyword evidence="11 17" id="KW-0472">Membrane</keyword>
<accession>A0A2M8QF87</accession>
<keyword evidence="8 17" id="KW-0133">Cell shape</keyword>
<sequence length="270" mass="29251">MDLSLLFKALVMGIVEGLTEFLPISSTGHLIVAGALIGFPEAIAATFEIFIQLGAILAVVVYFVRDLLDLLRRATRDPRARRALVNVAIAFIPAAVVGALFHRSIKDYLFNPLTVASALMVGGVIMLIVEWRPRRATTHEIEDAHWRQALAVGLAQVASLWPGFSRSASTLIGGLLAGMDRPTALRFSFYLSIPTMLAATVFDFARNLDAIQPTELPAFAVGLVTAFLVALVVIRFLLSYVARHDLKPFAGYRIAVGVMLLALAAAGFFE</sequence>
<dbReference type="GO" id="GO:0050380">
    <property type="term" value="F:undecaprenyl-diphosphatase activity"/>
    <property type="evidence" value="ECO:0007669"/>
    <property type="project" value="UniProtKB-UniRule"/>
</dbReference>
<keyword evidence="6 17" id="KW-0812">Transmembrane</keyword>
<dbReference type="PANTHER" id="PTHR30622">
    <property type="entry name" value="UNDECAPRENYL-DIPHOSPHATASE"/>
    <property type="match status" value="1"/>
</dbReference>
<keyword evidence="12 17" id="KW-0046">Antibiotic resistance</keyword>
<evidence type="ECO:0000256" key="11">
    <source>
        <dbReference type="ARBA" id="ARBA00023136"/>
    </source>
</evidence>
<dbReference type="NCBIfam" id="NF001390">
    <property type="entry name" value="PRK00281.1-4"/>
    <property type="match status" value="1"/>
</dbReference>
<evidence type="ECO:0000256" key="9">
    <source>
        <dbReference type="ARBA" id="ARBA00022984"/>
    </source>
</evidence>
<evidence type="ECO:0000313" key="19">
    <source>
        <dbReference type="Proteomes" id="UP000230790"/>
    </source>
</evidence>
<evidence type="ECO:0000256" key="16">
    <source>
        <dbReference type="ARBA" id="ARBA00047594"/>
    </source>
</evidence>
<comment type="subcellular location">
    <subcellularLocation>
        <location evidence="1 17">Cell membrane</location>
        <topology evidence="1 17">Multi-pass membrane protein</topology>
    </subcellularLocation>
</comment>
<feature type="transmembrane region" description="Helical" evidence="17">
    <location>
        <begin position="45"/>
        <end position="64"/>
    </location>
</feature>
<comment type="caution">
    <text evidence="18">The sequence shown here is derived from an EMBL/GenBank/DDBJ whole genome shotgun (WGS) entry which is preliminary data.</text>
</comment>
<evidence type="ECO:0000256" key="6">
    <source>
        <dbReference type="ARBA" id="ARBA00022692"/>
    </source>
</evidence>
<evidence type="ECO:0000256" key="1">
    <source>
        <dbReference type="ARBA" id="ARBA00004651"/>
    </source>
</evidence>
<dbReference type="GO" id="GO:0071555">
    <property type="term" value="P:cell wall organization"/>
    <property type="evidence" value="ECO:0007669"/>
    <property type="project" value="UniProtKB-KW"/>
</dbReference>
<evidence type="ECO:0000256" key="17">
    <source>
        <dbReference type="HAMAP-Rule" id="MF_01006"/>
    </source>
</evidence>